<evidence type="ECO:0000256" key="3">
    <source>
        <dbReference type="SAM" id="SignalP"/>
    </source>
</evidence>
<keyword evidence="2" id="KW-0812">Transmembrane</keyword>
<keyword evidence="5" id="KW-1185">Reference proteome</keyword>
<feature type="compositionally biased region" description="Acidic residues" evidence="1">
    <location>
        <begin position="293"/>
        <end position="325"/>
    </location>
</feature>
<dbReference type="KEGG" id="dtm:BJL86_0182"/>
<evidence type="ECO:0000256" key="1">
    <source>
        <dbReference type="SAM" id="MobiDB-lite"/>
    </source>
</evidence>
<feature type="transmembrane region" description="Helical" evidence="2">
    <location>
        <begin position="413"/>
        <end position="433"/>
    </location>
</feature>
<keyword evidence="2" id="KW-0472">Membrane</keyword>
<feature type="chain" id="PRO_5008008655" description="Gram-positive cocci surface proteins LPxTG domain-containing protein" evidence="3">
    <location>
        <begin position="44"/>
        <end position="439"/>
    </location>
</feature>
<reference evidence="4 5" key="1">
    <citation type="submission" date="2016-06" db="EMBL/GenBank/DDBJ databases">
        <title>Complete genome sequence of a saline-alkali tolerant type strain Dietzia timorensis ID05-A0528T.</title>
        <authorList>
            <person name="Wu X."/>
        </authorList>
    </citation>
    <scope>NUCLEOTIDE SEQUENCE [LARGE SCALE GENOMIC DNA]</scope>
    <source>
        <strain evidence="4 5">ID05-A0528</strain>
    </source>
</reference>
<name>A0A173LGJ9_9ACTN</name>
<dbReference type="EMBL" id="CP015961">
    <property type="protein sequence ID" value="ANI90993.1"/>
    <property type="molecule type" value="Genomic_DNA"/>
</dbReference>
<evidence type="ECO:0000256" key="2">
    <source>
        <dbReference type="SAM" id="Phobius"/>
    </source>
</evidence>
<keyword evidence="3" id="KW-0732">Signal</keyword>
<feature type="signal peptide" evidence="3">
    <location>
        <begin position="1"/>
        <end position="43"/>
    </location>
</feature>
<accession>A0A173LGJ9</accession>
<dbReference type="AlphaFoldDB" id="A0A173LGJ9"/>
<organism evidence="4 5">
    <name type="scientific">Dietzia timorensis</name>
    <dbReference type="NCBI Taxonomy" id="499555"/>
    <lineage>
        <taxon>Bacteria</taxon>
        <taxon>Bacillati</taxon>
        <taxon>Actinomycetota</taxon>
        <taxon>Actinomycetes</taxon>
        <taxon>Mycobacteriales</taxon>
        <taxon>Dietziaceae</taxon>
        <taxon>Dietzia</taxon>
    </lineage>
</organism>
<dbReference type="Proteomes" id="UP000186104">
    <property type="component" value="Chromosome"/>
</dbReference>
<feature type="compositionally biased region" description="Low complexity" evidence="1">
    <location>
        <begin position="379"/>
        <end position="389"/>
    </location>
</feature>
<evidence type="ECO:0008006" key="6">
    <source>
        <dbReference type="Google" id="ProtNLM"/>
    </source>
</evidence>
<keyword evidence="2" id="KW-1133">Transmembrane helix</keyword>
<dbReference type="RefSeq" id="WP_067475293.1">
    <property type="nucleotide sequence ID" value="NZ_CP015961.1"/>
</dbReference>
<protein>
    <recommendedName>
        <fullName evidence="6">Gram-positive cocci surface proteins LPxTG domain-containing protein</fullName>
    </recommendedName>
</protein>
<feature type="compositionally biased region" description="Acidic residues" evidence="1">
    <location>
        <begin position="342"/>
        <end position="358"/>
    </location>
</feature>
<feature type="region of interest" description="Disordered" evidence="1">
    <location>
        <begin position="52"/>
        <end position="139"/>
    </location>
</feature>
<gene>
    <name evidence="4" type="ORF">BJL86_0182</name>
</gene>
<evidence type="ECO:0000313" key="5">
    <source>
        <dbReference type="Proteomes" id="UP000186104"/>
    </source>
</evidence>
<feature type="compositionally biased region" description="Low complexity" evidence="1">
    <location>
        <begin position="106"/>
        <end position="120"/>
    </location>
</feature>
<sequence length="439" mass="43362">MALVTTVSPSTGHRSIPRHASRTVIAASAAASLIFAAAAPAAAAPTIGSLDTGSLQQGAGEQEDDTAGNGSLGELLPEGTGSLDAETGGAATGSGAGESNTREDAATPPSSPSSTASTPSGNAYAETPGAPGTFNPEAIGELSPQTIGAVGVVTSATIGSAILSLGPYGPSTGSALIGGLLPGVAYVPATSSLGSAGSGEFTTSLGVAVSERTIFQGALGIGTTILTGYFEGMAAKQDAAELTDEDIELWDGIINSIDELRAVASLPPIERGDPHVQVAVPEPCRRGFAEKEEISEDEADELCEEAMAEQEEAESEDAEGEETENGDSAAEANSDEATAAENGDDNTGEAAGADETDSGAEAVVNGEQGDTRAENTVSAANPAAGAQFAGTDTQGDRESIAAEPKLANTGVDAVTIGIASAVLLAIGGAFVLLGRRARS</sequence>
<evidence type="ECO:0000313" key="4">
    <source>
        <dbReference type="EMBL" id="ANI90993.1"/>
    </source>
</evidence>
<feature type="region of interest" description="Disordered" evidence="1">
    <location>
        <begin position="291"/>
        <end position="401"/>
    </location>
</feature>
<proteinExistence type="predicted"/>
<feature type="compositionally biased region" description="Low complexity" evidence="1">
    <location>
        <begin position="327"/>
        <end position="341"/>
    </location>
</feature>